<evidence type="ECO:0000256" key="2">
    <source>
        <dbReference type="ARBA" id="ARBA00022679"/>
    </source>
</evidence>
<keyword evidence="5" id="KW-1185">Reference proteome</keyword>
<accession>A0ABT0YTC7</accession>
<name>A0ABT0YTC7_9BURK</name>
<dbReference type="InterPro" id="IPR017804">
    <property type="entry name" value="MeTrfase_EgtD-like"/>
</dbReference>
<evidence type="ECO:0000259" key="3">
    <source>
        <dbReference type="Pfam" id="PF10017"/>
    </source>
</evidence>
<comment type="caution">
    <text evidence="4">The sequence shown here is derived from an EMBL/GenBank/DDBJ whole genome shotgun (WGS) entry which is preliminary data.</text>
</comment>
<protein>
    <submittedName>
        <fullName evidence="4">L-histidine N(Alpha)-methyltransferase</fullName>
        <ecNumber evidence="4">2.1.1.44</ecNumber>
    </submittedName>
</protein>
<dbReference type="PANTHER" id="PTHR43397">
    <property type="entry name" value="ERGOTHIONEINE BIOSYNTHESIS PROTEIN 1"/>
    <property type="match status" value="1"/>
</dbReference>
<dbReference type="EC" id="2.1.1.44" evidence="4"/>
<dbReference type="InterPro" id="IPR029063">
    <property type="entry name" value="SAM-dependent_MTases_sf"/>
</dbReference>
<evidence type="ECO:0000313" key="4">
    <source>
        <dbReference type="EMBL" id="MCM5681985.1"/>
    </source>
</evidence>
<gene>
    <name evidence="4" type="primary">egtD</name>
    <name evidence="4" type="ORF">M8A51_20855</name>
</gene>
<keyword evidence="2 4" id="KW-0808">Transferase</keyword>
<sequence length="352" mass="39052">MKPPPPHHVPAPASALAHSLDPELNFRGEPAPWGPPSIVVDAVEDRASQLAALRAGLFEHPAQISPKFFYDAQGCALYSAICELQEYYPTRTEAAIFDRYRGAIARRLPRGAQWVDLGCGDGAKSWPWLEPVGARRWLGVDISPQWLRISLDAGTGRFPDVEFVGVATDFTKPLRLQRVLRRSPAPAVFFYPGSSIGNFTPAEALVLLRSVREHLGADGRLLIGVDGVKERHVLEAAYDDALGVTAAFNLNVLRVVNRELGADFDPRRFAHRAVFNPHAGRIEMHLVSREAQTVRIGHDERHFDDGEAVVTEYSYKYTAQSFSALLRDAGFGALQHWSDDREWFHVFVAAPA</sequence>
<dbReference type="EMBL" id="JAMKFE010000015">
    <property type="protein sequence ID" value="MCM5681985.1"/>
    <property type="molecule type" value="Genomic_DNA"/>
</dbReference>
<dbReference type="GO" id="GO:0052706">
    <property type="term" value="F:L-histidine N(alpha)-methyltransferase activity"/>
    <property type="evidence" value="ECO:0007669"/>
    <property type="project" value="UniProtKB-EC"/>
</dbReference>
<dbReference type="PIRSF" id="PIRSF018005">
    <property type="entry name" value="UCP018005"/>
    <property type="match status" value="1"/>
</dbReference>
<reference evidence="4" key="1">
    <citation type="submission" date="2022-05" db="EMBL/GenBank/DDBJ databases">
        <title>Schlegelella sp. nov., isolated from mangrove soil.</title>
        <authorList>
            <person name="Liu Y."/>
            <person name="Ge X."/>
            <person name="Liu W."/>
        </authorList>
    </citation>
    <scope>NUCLEOTIDE SEQUENCE</scope>
    <source>
        <strain evidence="4">S2-27</strain>
    </source>
</reference>
<evidence type="ECO:0000313" key="5">
    <source>
        <dbReference type="Proteomes" id="UP001165541"/>
    </source>
</evidence>
<keyword evidence="1 4" id="KW-0489">Methyltransferase</keyword>
<proteinExistence type="predicted"/>
<dbReference type="PANTHER" id="PTHR43397:SF1">
    <property type="entry name" value="ERGOTHIONEINE BIOSYNTHESIS PROTEIN 1"/>
    <property type="match status" value="1"/>
</dbReference>
<dbReference type="RefSeq" id="WP_251780462.1">
    <property type="nucleotide sequence ID" value="NZ_JAMKFE010000015.1"/>
</dbReference>
<dbReference type="Gene3D" id="3.40.50.150">
    <property type="entry name" value="Vaccinia Virus protein VP39"/>
    <property type="match status" value="1"/>
</dbReference>
<dbReference type="Pfam" id="PF10017">
    <property type="entry name" value="Methyltransf_33"/>
    <property type="match status" value="1"/>
</dbReference>
<organism evidence="4 5">
    <name type="scientific">Caldimonas mangrovi</name>
    <dbReference type="NCBI Taxonomy" id="2944811"/>
    <lineage>
        <taxon>Bacteria</taxon>
        <taxon>Pseudomonadati</taxon>
        <taxon>Pseudomonadota</taxon>
        <taxon>Betaproteobacteria</taxon>
        <taxon>Burkholderiales</taxon>
        <taxon>Sphaerotilaceae</taxon>
        <taxon>Caldimonas</taxon>
    </lineage>
</organism>
<evidence type="ECO:0000256" key="1">
    <source>
        <dbReference type="ARBA" id="ARBA00022603"/>
    </source>
</evidence>
<dbReference type="InterPro" id="IPR051128">
    <property type="entry name" value="EgtD_Methyltrsf_superfamily"/>
</dbReference>
<dbReference type="InterPro" id="IPR035094">
    <property type="entry name" value="EgtD"/>
</dbReference>
<dbReference type="NCBIfam" id="TIGR03438">
    <property type="entry name" value="egtD_ergothio"/>
    <property type="match status" value="1"/>
</dbReference>
<feature type="domain" description="Histidine-specific methyltransferase SAM-dependent" evidence="3">
    <location>
        <begin position="52"/>
        <end position="349"/>
    </location>
</feature>
<dbReference type="GO" id="GO:0032259">
    <property type="term" value="P:methylation"/>
    <property type="evidence" value="ECO:0007669"/>
    <property type="project" value="UniProtKB-KW"/>
</dbReference>
<dbReference type="Proteomes" id="UP001165541">
    <property type="component" value="Unassembled WGS sequence"/>
</dbReference>
<dbReference type="SUPFAM" id="SSF53335">
    <property type="entry name" value="S-adenosyl-L-methionine-dependent methyltransferases"/>
    <property type="match status" value="1"/>
</dbReference>
<dbReference type="InterPro" id="IPR019257">
    <property type="entry name" value="MeTrfase_dom"/>
</dbReference>